<keyword evidence="4" id="KW-1185">Reference proteome</keyword>
<comment type="caution">
    <text evidence="3">The sequence shown here is derived from an EMBL/GenBank/DDBJ whole genome shotgun (WGS) entry which is preliminary data.</text>
</comment>
<dbReference type="Pfam" id="PF13472">
    <property type="entry name" value="Lipase_GDSL_2"/>
    <property type="match status" value="1"/>
</dbReference>
<dbReference type="Gene3D" id="3.40.50.1110">
    <property type="entry name" value="SGNH hydrolase"/>
    <property type="match status" value="1"/>
</dbReference>
<dbReference type="EMBL" id="JBHMCR010000017">
    <property type="protein sequence ID" value="MFB9523426.1"/>
    <property type="molecule type" value="Genomic_DNA"/>
</dbReference>
<dbReference type="InterPro" id="IPR036514">
    <property type="entry name" value="SGNH_hydro_sf"/>
</dbReference>
<feature type="chain" id="PRO_5045376110" evidence="1">
    <location>
        <begin position="30"/>
        <end position="249"/>
    </location>
</feature>
<dbReference type="Proteomes" id="UP001589718">
    <property type="component" value="Unassembled WGS sequence"/>
</dbReference>
<sequence length="249" mass="26428">MHPSRRALLTTAALTTPATLLTISTAAGAAVAQRPRALAGPGEPLVYGVIGDSITGRGSFASSADLAWTSLLQAHLSKTWQVTRVNGVTSRDGQGLTCLATVDTVPFGCDLVVVGLGTNDCRERRDNRYVYTPKDTRSAARALFTAVAAASPGAVVVGLGVWGDRTLLWSPEDCPRPVSRVAYWDELLAECWAENGGIFIPCADLYDVPAHRLPAGRPAFGGYTTDGFHPNDAGHQALYQRVADLLRLP</sequence>
<dbReference type="CDD" id="cd00229">
    <property type="entry name" value="SGNH_hydrolase"/>
    <property type="match status" value="1"/>
</dbReference>
<accession>A0ABV5PLT0</accession>
<dbReference type="SUPFAM" id="SSF52266">
    <property type="entry name" value="SGNH hydrolase"/>
    <property type="match status" value="1"/>
</dbReference>
<dbReference type="InterPro" id="IPR006311">
    <property type="entry name" value="TAT_signal"/>
</dbReference>
<name>A0ABV5PLT0_STRCM</name>
<keyword evidence="1" id="KW-0732">Signal</keyword>
<dbReference type="RefSeq" id="WP_380837555.1">
    <property type="nucleotide sequence ID" value="NZ_JBHMCR010000017.1"/>
</dbReference>
<feature type="signal peptide" evidence="1">
    <location>
        <begin position="1"/>
        <end position="29"/>
    </location>
</feature>
<feature type="domain" description="SGNH hydrolase-type esterase" evidence="2">
    <location>
        <begin position="49"/>
        <end position="237"/>
    </location>
</feature>
<gene>
    <name evidence="3" type="ORF">ACFFTU_26130</name>
</gene>
<dbReference type="InterPro" id="IPR013830">
    <property type="entry name" value="SGNH_hydro"/>
</dbReference>
<evidence type="ECO:0000313" key="4">
    <source>
        <dbReference type="Proteomes" id="UP001589718"/>
    </source>
</evidence>
<dbReference type="GO" id="GO:0016787">
    <property type="term" value="F:hydrolase activity"/>
    <property type="evidence" value="ECO:0007669"/>
    <property type="project" value="UniProtKB-KW"/>
</dbReference>
<evidence type="ECO:0000256" key="1">
    <source>
        <dbReference type="SAM" id="SignalP"/>
    </source>
</evidence>
<reference evidence="3 4" key="1">
    <citation type="submission" date="2024-09" db="EMBL/GenBank/DDBJ databases">
        <authorList>
            <person name="Sun Q."/>
            <person name="Mori K."/>
        </authorList>
    </citation>
    <scope>NUCLEOTIDE SEQUENCE [LARGE SCALE GENOMIC DNA]</scope>
    <source>
        <strain evidence="3 4">JCM 4362</strain>
    </source>
</reference>
<protein>
    <submittedName>
        <fullName evidence="3">SGNH/GDSL hydrolase family protein</fullName>
    </submittedName>
</protein>
<dbReference type="PROSITE" id="PS51318">
    <property type="entry name" value="TAT"/>
    <property type="match status" value="1"/>
</dbReference>
<proteinExistence type="predicted"/>
<dbReference type="PANTHER" id="PTHR30383">
    <property type="entry name" value="THIOESTERASE 1/PROTEASE 1/LYSOPHOSPHOLIPASE L1"/>
    <property type="match status" value="1"/>
</dbReference>
<dbReference type="InterPro" id="IPR051532">
    <property type="entry name" value="Ester_Hydrolysis_Enzymes"/>
</dbReference>
<keyword evidence="3" id="KW-0378">Hydrolase</keyword>
<organism evidence="3 4">
    <name type="scientific">Streptomyces cremeus</name>
    <dbReference type="NCBI Taxonomy" id="66881"/>
    <lineage>
        <taxon>Bacteria</taxon>
        <taxon>Bacillati</taxon>
        <taxon>Actinomycetota</taxon>
        <taxon>Actinomycetes</taxon>
        <taxon>Kitasatosporales</taxon>
        <taxon>Streptomycetaceae</taxon>
        <taxon>Streptomyces</taxon>
    </lineage>
</organism>
<evidence type="ECO:0000313" key="3">
    <source>
        <dbReference type="EMBL" id="MFB9523426.1"/>
    </source>
</evidence>
<evidence type="ECO:0000259" key="2">
    <source>
        <dbReference type="Pfam" id="PF13472"/>
    </source>
</evidence>